<comment type="cofactor">
    <cofactor evidence="1">
        <name>Mg(2+)</name>
        <dbReference type="ChEBI" id="CHEBI:18420"/>
    </cofactor>
</comment>
<sequence>MTVPAHIFREYDIRGLHASELTDAVAEAVGHAFATLIAETPAEDGAAGRRVVLGRDVRPSSERLSLAVERGIRAAGVAVERVGVVPTPALYYAVVRREADGGLQVTGSHNPPEFNGFKMTRRTLPLFGAEIQTMRERIARQDLRRAERPAAAADRPILDDYRAMLIERLTVPRGLEVVMDCGNGCAGTVVPEVFERMGHTVIPLFADLDGSFPNHLPDPTVPALMQSLVAEVTRTGADLGIGFDGDADRIGAVDGRGRMVFGDQLLALFARDVLSRVPGAEIIFDVKCSQGLSEDIAAHGGRPSMWKTGHSLIKSRLHQTGAPLAGEMSGHMFFSEGFFGFDDALFAAGRLLRFVAASGRSLADLVDSIPKYHATPETRLACPDERKFAVVEELKREFAGRYRVIDIDGLRVEFGDGWGLVRASNTQPALVVRFEARTEARLGEIRALFMGPLKRLGVGEAAVGH</sequence>
<feature type="domain" description="Alpha-D-phosphohexomutase alpha/beta/alpha" evidence="11">
    <location>
        <begin position="262"/>
        <end position="372"/>
    </location>
</feature>
<proteinExistence type="inferred from homology"/>
<dbReference type="PRINTS" id="PR00509">
    <property type="entry name" value="PGMPMM"/>
</dbReference>
<organism evidence="12 13">
    <name type="scientific">Eiseniibacteriota bacterium</name>
    <dbReference type="NCBI Taxonomy" id="2212470"/>
    <lineage>
        <taxon>Bacteria</taxon>
        <taxon>Candidatus Eiseniibacteriota</taxon>
    </lineage>
</organism>
<reference evidence="12 13" key="1">
    <citation type="journal article" date="2019" name="Nat. Microbiol.">
        <title>Mediterranean grassland soil C-N compound turnover is dependent on rainfall and depth, and is mediated by genomically divergent microorganisms.</title>
        <authorList>
            <person name="Diamond S."/>
            <person name="Andeer P.F."/>
            <person name="Li Z."/>
            <person name="Crits-Christoph A."/>
            <person name="Burstein D."/>
            <person name="Anantharaman K."/>
            <person name="Lane K.R."/>
            <person name="Thomas B.C."/>
            <person name="Pan C."/>
            <person name="Northen T.R."/>
            <person name="Banfield J.F."/>
        </authorList>
    </citation>
    <scope>NUCLEOTIDE SEQUENCE [LARGE SCALE GENOMIC DNA]</scope>
    <source>
        <strain evidence="12">WS_11</strain>
    </source>
</reference>
<dbReference type="Proteomes" id="UP000319771">
    <property type="component" value="Unassembled WGS sequence"/>
</dbReference>
<dbReference type="EMBL" id="VBPB01000001">
    <property type="protein sequence ID" value="TMQ74343.1"/>
    <property type="molecule type" value="Genomic_DNA"/>
</dbReference>
<accession>A0A538UEN5</accession>
<feature type="domain" description="Alpha-D-phosphohexomutase alpha/beta/alpha" evidence="10">
    <location>
        <begin position="162"/>
        <end position="257"/>
    </location>
</feature>
<evidence type="ECO:0000256" key="2">
    <source>
        <dbReference type="ARBA" id="ARBA00010231"/>
    </source>
</evidence>
<dbReference type="InterPro" id="IPR005845">
    <property type="entry name" value="A-D-PHexomutase_a/b/a-II"/>
</dbReference>
<dbReference type="InterPro" id="IPR005846">
    <property type="entry name" value="A-D-PHexomutase_a/b/a-III"/>
</dbReference>
<dbReference type="PANTHER" id="PTHR43771:SF2">
    <property type="entry name" value="PHOSPHOMANNOMUTASE_PHOSPHOGLUCOMUTASE"/>
    <property type="match status" value="1"/>
</dbReference>
<evidence type="ECO:0000256" key="5">
    <source>
        <dbReference type="ARBA" id="ARBA00022842"/>
    </source>
</evidence>
<keyword evidence="5 7" id="KW-0460">Magnesium</keyword>
<evidence type="ECO:0000313" key="13">
    <source>
        <dbReference type="Proteomes" id="UP000319771"/>
    </source>
</evidence>
<dbReference type="InterPro" id="IPR016055">
    <property type="entry name" value="A-D-PHexomutase_a/b/a-I/II/III"/>
</dbReference>
<evidence type="ECO:0000259" key="10">
    <source>
        <dbReference type="Pfam" id="PF02879"/>
    </source>
</evidence>
<dbReference type="Gene3D" id="3.30.310.50">
    <property type="entry name" value="Alpha-D-phosphohexomutase, C-terminal domain"/>
    <property type="match status" value="1"/>
</dbReference>
<dbReference type="Pfam" id="PF00408">
    <property type="entry name" value="PGM_PMM_IV"/>
    <property type="match status" value="1"/>
</dbReference>
<gene>
    <name evidence="12" type="ORF">E6K81_00105</name>
</gene>
<dbReference type="GO" id="GO:0016868">
    <property type="term" value="F:intramolecular phosphotransferase activity"/>
    <property type="evidence" value="ECO:0007669"/>
    <property type="project" value="InterPro"/>
</dbReference>
<dbReference type="Pfam" id="PF02878">
    <property type="entry name" value="PGM_PMM_I"/>
    <property type="match status" value="1"/>
</dbReference>
<keyword evidence="3" id="KW-0597">Phosphoprotein</keyword>
<evidence type="ECO:0000256" key="6">
    <source>
        <dbReference type="ARBA" id="ARBA00023235"/>
    </source>
</evidence>
<feature type="domain" description="Alpha-D-phosphohexomutase C-terminal" evidence="8">
    <location>
        <begin position="377"/>
        <end position="448"/>
    </location>
</feature>
<dbReference type="PANTHER" id="PTHR43771">
    <property type="entry name" value="PHOSPHOMANNOMUTASE"/>
    <property type="match status" value="1"/>
</dbReference>
<dbReference type="Gene3D" id="3.40.120.10">
    <property type="entry name" value="Alpha-D-Glucose-1,6-Bisphosphate, subunit A, domain 3"/>
    <property type="match status" value="3"/>
</dbReference>
<evidence type="ECO:0000256" key="7">
    <source>
        <dbReference type="RuleBase" id="RU004326"/>
    </source>
</evidence>
<evidence type="ECO:0000256" key="1">
    <source>
        <dbReference type="ARBA" id="ARBA00001946"/>
    </source>
</evidence>
<comment type="caution">
    <text evidence="12">The sequence shown here is derived from an EMBL/GenBank/DDBJ whole genome shotgun (WGS) entry which is preliminary data.</text>
</comment>
<comment type="similarity">
    <text evidence="2 7">Belongs to the phosphohexose mutase family.</text>
</comment>
<dbReference type="AlphaFoldDB" id="A0A538UEN5"/>
<dbReference type="InterPro" id="IPR036900">
    <property type="entry name" value="A-D-PHexomutase_C_sf"/>
</dbReference>
<dbReference type="InterPro" id="IPR016066">
    <property type="entry name" value="A-D-PHexomutase_CS"/>
</dbReference>
<evidence type="ECO:0000256" key="3">
    <source>
        <dbReference type="ARBA" id="ARBA00022553"/>
    </source>
</evidence>
<dbReference type="InterPro" id="IPR005844">
    <property type="entry name" value="A-D-PHexomutase_a/b/a-I"/>
</dbReference>
<name>A0A538UEN5_UNCEI</name>
<dbReference type="CDD" id="cd03089">
    <property type="entry name" value="PMM_PGM"/>
    <property type="match status" value="1"/>
</dbReference>
<keyword evidence="6" id="KW-0413">Isomerase</keyword>
<evidence type="ECO:0000256" key="4">
    <source>
        <dbReference type="ARBA" id="ARBA00022723"/>
    </source>
</evidence>
<evidence type="ECO:0000259" key="8">
    <source>
        <dbReference type="Pfam" id="PF00408"/>
    </source>
</evidence>
<dbReference type="InterPro" id="IPR005843">
    <property type="entry name" value="A-D-PHexomutase_C"/>
</dbReference>
<dbReference type="Pfam" id="PF02880">
    <property type="entry name" value="PGM_PMM_III"/>
    <property type="match status" value="1"/>
</dbReference>
<dbReference type="SUPFAM" id="SSF53738">
    <property type="entry name" value="Phosphoglucomutase, first 3 domains"/>
    <property type="match status" value="3"/>
</dbReference>
<dbReference type="Pfam" id="PF02879">
    <property type="entry name" value="PGM_PMM_II"/>
    <property type="match status" value="1"/>
</dbReference>
<evidence type="ECO:0000259" key="9">
    <source>
        <dbReference type="Pfam" id="PF02878"/>
    </source>
</evidence>
<evidence type="ECO:0000313" key="12">
    <source>
        <dbReference type="EMBL" id="TMQ74343.1"/>
    </source>
</evidence>
<dbReference type="SUPFAM" id="SSF55957">
    <property type="entry name" value="Phosphoglucomutase, C-terminal domain"/>
    <property type="match status" value="1"/>
</dbReference>
<dbReference type="InterPro" id="IPR005841">
    <property type="entry name" value="Alpha-D-phosphohexomutase_SF"/>
</dbReference>
<keyword evidence="4 7" id="KW-0479">Metal-binding</keyword>
<feature type="domain" description="Alpha-D-phosphohexomutase alpha/beta/alpha" evidence="9">
    <location>
        <begin position="7"/>
        <end position="142"/>
    </location>
</feature>
<protein>
    <submittedName>
        <fullName evidence="12">Phosphomannomutase/phosphoglucomutase</fullName>
    </submittedName>
</protein>
<dbReference type="GO" id="GO:0005975">
    <property type="term" value="P:carbohydrate metabolic process"/>
    <property type="evidence" value="ECO:0007669"/>
    <property type="project" value="InterPro"/>
</dbReference>
<dbReference type="GO" id="GO:0000287">
    <property type="term" value="F:magnesium ion binding"/>
    <property type="evidence" value="ECO:0007669"/>
    <property type="project" value="InterPro"/>
</dbReference>
<dbReference type="PROSITE" id="PS00710">
    <property type="entry name" value="PGM_PMM"/>
    <property type="match status" value="1"/>
</dbReference>
<evidence type="ECO:0000259" key="11">
    <source>
        <dbReference type="Pfam" id="PF02880"/>
    </source>
</evidence>